<dbReference type="EMBL" id="FOLM01000005">
    <property type="protein sequence ID" value="SFC67228.1"/>
    <property type="molecule type" value="Genomic_DNA"/>
</dbReference>
<evidence type="ECO:0000256" key="8">
    <source>
        <dbReference type="ARBA" id="ARBA00060973"/>
    </source>
</evidence>
<comment type="subunit">
    <text evidence="9">Homodimer. Forms both dimers and octamers; a tightly-associated dimer and a ring-like octamer.</text>
</comment>
<proteinExistence type="inferred from homology"/>
<keyword evidence="17" id="KW-1185">Reference proteome</keyword>
<evidence type="ECO:0000256" key="3">
    <source>
        <dbReference type="ARBA" id="ARBA00023002"/>
    </source>
</evidence>
<comment type="similarity">
    <text evidence="8">Belongs to the peroxiredoxin family. AhpE subfamily.</text>
</comment>
<evidence type="ECO:0000256" key="4">
    <source>
        <dbReference type="ARBA" id="ARBA00023284"/>
    </source>
</evidence>
<keyword evidence="1" id="KW-0575">Peroxidase</keyword>
<dbReference type="Gene3D" id="3.40.30.10">
    <property type="entry name" value="Glutaredoxin"/>
    <property type="match status" value="1"/>
</dbReference>
<dbReference type="InterPro" id="IPR036249">
    <property type="entry name" value="Thioredoxin-like_sf"/>
</dbReference>
<evidence type="ECO:0000256" key="6">
    <source>
        <dbReference type="ARBA" id="ARBA00052774"/>
    </source>
</evidence>
<evidence type="ECO:0000313" key="17">
    <source>
        <dbReference type="Proteomes" id="UP000199207"/>
    </source>
</evidence>
<dbReference type="Proteomes" id="UP000199207">
    <property type="component" value="Unassembled WGS sequence"/>
</dbReference>
<accession>A0A1I1L875</accession>
<sequence>MASTSTPIAPGAPAPDFALRSQHGETIELASFRGEKNVVLVFFPFAFTGICTGELCALRDELPRFVNAGTQLLAVSSDAPFALRVFADQEGLEYPLLSDFWPHGEVSRAYGVFHEGKGCALRGTFVIDRQGTVRWSVVNGMPDARDVKDYAAALDRL</sequence>
<evidence type="ECO:0000256" key="11">
    <source>
        <dbReference type="ARBA" id="ARBA00068979"/>
    </source>
</evidence>
<evidence type="ECO:0000256" key="7">
    <source>
        <dbReference type="ARBA" id="ARBA00056930"/>
    </source>
</evidence>
<evidence type="ECO:0000256" key="1">
    <source>
        <dbReference type="ARBA" id="ARBA00022559"/>
    </source>
</evidence>
<evidence type="ECO:0000259" key="15">
    <source>
        <dbReference type="PROSITE" id="PS51352"/>
    </source>
</evidence>
<evidence type="ECO:0000256" key="2">
    <source>
        <dbReference type="ARBA" id="ARBA00022862"/>
    </source>
</evidence>
<name>A0A1I1L875_9ACTN</name>
<dbReference type="InterPro" id="IPR024706">
    <property type="entry name" value="Peroxiredoxin_AhpC-typ"/>
</dbReference>
<dbReference type="RefSeq" id="WP_093838617.1">
    <property type="nucleotide sequence ID" value="NZ_FOLM01000005.1"/>
</dbReference>
<keyword evidence="4" id="KW-0676">Redox-active center</keyword>
<dbReference type="PANTHER" id="PTHR43110">
    <property type="entry name" value="THIOL PEROXIDASE"/>
    <property type="match status" value="1"/>
</dbReference>
<organism evidence="16 17">
    <name type="scientific">Streptomyces aidingensis</name>
    <dbReference type="NCBI Taxonomy" id="910347"/>
    <lineage>
        <taxon>Bacteria</taxon>
        <taxon>Bacillati</taxon>
        <taxon>Actinomycetota</taxon>
        <taxon>Actinomycetes</taxon>
        <taxon>Kitasatosporales</taxon>
        <taxon>Streptomycetaceae</taxon>
        <taxon>Streptomyces</taxon>
    </lineage>
</organism>
<dbReference type="InterPro" id="IPR013766">
    <property type="entry name" value="Thioredoxin_domain"/>
</dbReference>
<dbReference type="InterPro" id="IPR050455">
    <property type="entry name" value="Tpx_Peroxidase_subfamily"/>
</dbReference>
<dbReference type="FunFam" id="3.40.30.10:FF:000118">
    <property type="entry name" value="Peroxiredoxin AhpE"/>
    <property type="match status" value="1"/>
</dbReference>
<dbReference type="GO" id="GO:0004601">
    <property type="term" value="F:peroxidase activity"/>
    <property type="evidence" value="ECO:0007669"/>
    <property type="project" value="UniProtKB-KW"/>
</dbReference>
<keyword evidence="2" id="KW-0049">Antioxidant</keyword>
<keyword evidence="3" id="KW-0560">Oxidoreductase</keyword>
<gene>
    <name evidence="16" type="ORF">SAMN05421773_10515</name>
</gene>
<evidence type="ECO:0000256" key="13">
    <source>
        <dbReference type="ARBA" id="ARBA00083736"/>
    </source>
</evidence>
<evidence type="ECO:0000313" key="16">
    <source>
        <dbReference type="EMBL" id="SFC67228.1"/>
    </source>
</evidence>
<comment type="function">
    <text evidence="7">Thiol-specific peroxidase that catalyzes the reduction of hydrogen peroxide and organic hydroperoxides to water and alcohols, respectively. Plays a role in cell protection against oxidative stress by detoxifying peroxides. May represent an important antioxidant defense against cytotoxic peroxides, especially peroxynitrite, which can be formed by activated macrophages during infection.</text>
</comment>
<dbReference type="EC" id="1.11.1.29" evidence="10"/>
<dbReference type="STRING" id="910347.SAMN05421773_10515"/>
<dbReference type="InterPro" id="IPR000866">
    <property type="entry name" value="AhpC/TSA"/>
</dbReference>
<dbReference type="PROSITE" id="PS51352">
    <property type="entry name" value="THIOREDOXIN_2"/>
    <property type="match status" value="1"/>
</dbReference>
<evidence type="ECO:0000256" key="9">
    <source>
        <dbReference type="ARBA" id="ARBA00065226"/>
    </source>
</evidence>
<dbReference type="Pfam" id="PF00578">
    <property type="entry name" value="AhpC-TSA"/>
    <property type="match status" value="1"/>
</dbReference>
<dbReference type="OrthoDB" id="9812811at2"/>
<feature type="domain" description="Thioredoxin" evidence="15">
    <location>
        <begin position="8"/>
        <end position="157"/>
    </location>
</feature>
<dbReference type="PANTHER" id="PTHR43110:SF1">
    <property type="entry name" value="THIOL PEROXIDASE"/>
    <property type="match status" value="1"/>
</dbReference>
<evidence type="ECO:0000256" key="5">
    <source>
        <dbReference type="ARBA" id="ARBA00032824"/>
    </source>
</evidence>
<evidence type="ECO:0000256" key="10">
    <source>
        <dbReference type="ARBA" id="ARBA00067009"/>
    </source>
</evidence>
<dbReference type="AlphaFoldDB" id="A0A1I1L875"/>
<protein>
    <recommendedName>
        <fullName evidence="11">Alkyl hydroperoxide reductase E</fullName>
        <ecNumber evidence="10">1.11.1.29</ecNumber>
    </recommendedName>
    <alternativeName>
        <fullName evidence="12">Mycoredoxin-dependent peroxiredoxin</fullName>
    </alternativeName>
    <alternativeName>
        <fullName evidence="13">Peroxiredoxin AhpE</fullName>
    </alternativeName>
    <alternativeName>
        <fullName evidence="5">Thioredoxin peroxidase</fullName>
    </alternativeName>
</protein>
<dbReference type="CDD" id="cd03018">
    <property type="entry name" value="PRX_AhpE_like"/>
    <property type="match status" value="1"/>
</dbReference>
<feature type="active site" description="Cysteine sulfenic acid (-SOH) intermediate; for peroxidase activity" evidence="14">
    <location>
        <position position="51"/>
    </location>
</feature>
<evidence type="ECO:0000256" key="14">
    <source>
        <dbReference type="PIRSR" id="PIRSR000239-1"/>
    </source>
</evidence>
<dbReference type="PIRSF" id="PIRSF000239">
    <property type="entry name" value="AHPC"/>
    <property type="match status" value="1"/>
</dbReference>
<reference evidence="16 17" key="1">
    <citation type="submission" date="2016-10" db="EMBL/GenBank/DDBJ databases">
        <authorList>
            <person name="de Groot N.N."/>
        </authorList>
    </citation>
    <scope>NUCLEOTIDE SEQUENCE [LARGE SCALE GENOMIC DNA]</scope>
    <source>
        <strain evidence="16 17">CGMCC 4.5739</strain>
    </source>
</reference>
<comment type="catalytic activity">
    <reaction evidence="6">
        <text>[mycoredoxin]-L-dithiol + a hydroperoxide = [mycoredoxin]-L-disulfide + an alcohol + H2O</text>
        <dbReference type="Rhea" id="RHEA:62640"/>
        <dbReference type="Rhea" id="RHEA-COMP:16137"/>
        <dbReference type="Rhea" id="RHEA-COMP:16138"/>
        <dbReference type="ChEBI" id="CHEBI:15377"/>
        <dbReference type="ChEBI" id="CHEBI:29950"/>
        <dbReference type="ChEBI" id="CHEBI:30879"/>
        <dbReference type="ChEBI" id="CHEBI:35924"/>
        <dbReference type="ChEBI" id="CHEBI:50058"/>
        <dbReference type="EC" id="1.11.1.29"/>
    </reaction>
</comment>
<dbReference type="SUPFAM" id="SSF52833">
    <property type="entry name" value="Thioredoxin-like"/>
    <property type="match status" value="1"/>
</dbReference>
<evidence type="ECO:0000256" key="12">
    <source>
        <dbReference type="ARBA" id="ARBA00082991"/>
    </source>
</evidence>